<dbReference type="InterPro" id="IPR050410">
    <property type="entry name" value="CCR4/nocturin_mRNA_transcr"/>
</dbReference>
<evidence type="ECO:0000313" key="3">
    <source>
        <dbReference type="Proteomes" id="UP000641588"/>
    </source>
</evidence>
<dbReference type="AlphaFoldDB" id="A0A972K2U3"/>
<accession>A0A972K2U3</accession>
<dbReference type="EMBL" id="WHOD01000055">
    <property type="protein sequence ID" value="NOU94222.1"/>
    <property type="molecule type" value="Genomic_DNA"/>
</dbReference>
<dbReference type="PANTHER" id="PTHR12121">
    <property type="entry name" value="CARBON CATABOLITE REPRESSOR PROTEIN 4"/>
    <property type="match status" value="1"/>
</dbReference>
<dbReference type="Proteomes" id="UP000641588">
    <property type="component" value="Unassembled WGS sequence"/>
</dbReference>
<protein>
    <submittedName>
        <fullName evidence="2">Endonuclease</fullName>
    </submittedName>
</protein>
<keyword evidence="3" id="KW-1185">Reference proteome</keyword>
<dbReference type="RefSeq" id="WP_171652422.1">
    <property type="nucleotide sequence ID" value="NZ_WHOD01000055.1"/>
</dbReference>
<keyword evidence="2" id="KW-0540">Nuclease</keyword>
<dbReference type="InterPro" id="IPR036691">
    <property type="entry name" value="Endo/exonu/phosph_ase_sf"/>
</dbReference>
<gene>
    <name evidence="2" type="ORF">GC093_13485</name>
</gene>
<dbReference type="InterPro" id="IPR005135">
    <property type="entry name" value="Endo/exonuclease/phosphatase"/>
</dbReference>
<keyword evidence="2" id="KW-0378">Hydrolase</keyword>
<name>A0A972K2U3_9BACL</name>
<dbReference type="Pfam" id="PF03372">
    <property type="entry name" value="Exo_endo_phos"/>
    <property type="match status" value="1"/>
</dbReference>
<sequence>MKITVMSYNLRYNTPNDGDNIWTNRIYRVARIIQEHQPLIIGTQEGYHIMLTGLNERLEEYAWVGNGRMGEHENEHCAVFYKKAELAVLHHGQFWLSETPYEVGSKSWDSMLPRICTWVHFKHLISGKEFLVYNTHLDHFGQTARDLGSVLIWDTIRSHRTEFGLPVILTGDLNSHPDHFPIRFLRGETDYQGRQTWLKDAYTALPGTIGLTAHEFKGGDTGEPIDYIFVSPEIEVLETQVDRREIDGGYPSDHYPIVTSIQINDDVFKQQVLADN</sequence>
<dbReference type="CDD" id="cd09083">
    <property type="entry name" value="EEP-1"/>
    <property type="match status" value="1"/>
</dbReference>
<keyword evidence="2" id="KW-0255">Endonuclease</keyword>
<feature type="domain" description="Endonuclease/exonuclease/phosphatase" evidence="1">
    <location>
        <begin position="6"/>
        <end position="254"/>
    </location>
</feature>
<comment type="caution">
    <text evidence="2">The sequence shown here is derived from an EMBL/GenBank/DDBJ whole genome shotgun (WGS) entry which is preliminary data.</text>
</comment>
<evidence type="ECO:0000313" key="2">
    <source>
        <dbReference type="EMBL" id="NOU94222.1"/>
    </source>
</evidence>
<proteinExistence type="predicted"/>
<organism evidence="2 3">
    <name type="scientific">Paenibacillus foliorum</name>
    <dbReference type="NCBI Taxonomy" id="2654974"/>
    <lineage>
        <taxon>Bacteria</taxon>
        <taxon>Bacillati</taxon>
        <taxon>Bacillota</taxon>
        <taxon>Bacilli</taxon>
        <taxon>Bacillales</taxon>
        <taxon>Paenibacillaceae</taxon>
        <taxon>Paenibacillus</taxon>
    </lineage>
</organism>
<dbReference type="SUPFAM" id="SSF56219">
    <property type="entry name" value="DNase I-like"/>
    <property type="match status" value="1"/>
</dbReference>
<dbReference type="PANTHER" id="PTHR12121:SF36">
    <property type="entry name" value="ENDONUCLEASE_EXONUCLEASE_PHOSPHATASE DOMAIN-CONTAINING PROTEIN"/>
    <property type="match status" value="1"/>
</dbReference>
<dbReference type="GO" id="GO:0004519">
    <property type="term" value="F:endonuclease activity"/>
    <property type="evidence" value="ECO:0007669"/>
    <property type="project" value="UniProtKB-KW"/>
</dbReference>
<dbReference type="GO" id="GO:0000175">
    <property type="term" value="F:3'-5'-RNA exonuclease activity"/>
    <property type="evidence" value="ECO:0007669"/>
    <property type="project" value="TreeGrafter"/>
</dbReference>
<reference evidence="2" key="1">
    <citation type="submission" date="2019-10" db="EMBL/GenBank/DDBJ databases">
        <title>Description of Paenibacillus glebae sp. nov.</title>
        <authorList>
            <person name="Carlier A."/>
            <person name="Qi S."/>
        </authorList>
    </citation>
    <scope>NUCLEOTIDE SEQUENCE</scope>
    <source>
        <strain evidence="2">LMG 31456</strain>
    </source>
</reference>
<evidence type="ECO:0000259" key="1">
    <source>
        <dbReference type="Pfam" id="PF03372"/>
    </source>
</evidence>
<dbReference type="Gene3D" id="3.60.10.10">
    <property type="entry name" value="Endonuclease/exonuclease/phosphatase"/>
    <property type="match status" value="1"/>
</dbReference>